<evidence type="ECO:0000256" key="4">
    <source>
        <dbReference type="ARBA" id="ARBA00022448"/>
    </source>
</evidence>
<feature type="transmembrane region" description="Helical" evidence="8">
    <location>
        <begin position="99"/>
        <end position="116"/>
    </location>
</feature>
<dbReference type="OrthoDB" id="9764259at2"/>
<evidence type="ECO:0000256" key="8">
    <source>
        <dbReference type="SAM" id="Phobius"/>
    </source>
</evidence>
<feature type="transmembrane region" description="Helical" evidence="8">
    <location>
        <begin position="299"/>
        <end position="320"/>
    </location>
</feature>
<reference evidence="10 11" key="1">
    <citation type="submission" date="2019-10" db="EMBL/GenBank/DDBJ databases">
        <title>Glaciimonas soli sp. nov., a psychrophilic bacterium isolated from the forest soil of a high elevation mountain in Taiwan.</title>
        <authorList>
            <person name="Wang L.-T."/>
            <person name="Shieh W.Y."/>
        </authorList>
    </citation>
    <scope>NUCLEOTIDE SEQUENCE [LARGE SCALE GENOMIC DNA]</scope>
    <source>
        <strain evidence="10 11">GS1</strain>
    </source>
</reference>
<feature type="transmembrane region" description="Helical" evidence="8">
    <location>
        <begin position="38"/>
        <end position="58"/>
    </location>
</feature>
<comment type="similarity">
    <text evidence="3">Belongs to the major facilitator superfamily. TCR/Tet family.</text>
</comment>
<feature type="transmembrane region" description="Helical" evidence="8">
    <location>
        <begin position="275"/>
        <end position="293"/>
    </location>
</feature>
<keyword evidence="11" id="KW-1185">Reference proteome</keyword>
<dbReference type="InterPro" id="IPR036259">
    <property type="entry name" value="MFS_trans_sf"/>
</dbReference>
<evidence type="ECO:0000256" key="2">
    <source>
        <dbReference type="ARBA" id="ARBA00004141"/>
    </source>
</evidence>
<feature type="transmembrane region" description="Helical" evidence="8">
    <location>
        <begin position="70"/>
        <end position="93"/>
    </location>
</feature>
<sequence length="403" mass="43208">MRFIMLTVLIDMISIGLIIPVLPVLVGNFTGSQADQAFWYGVVAFTFGIANFFGSPILGALSDAYGRRPVLLIGFCGLGLNFFATALSTALWMLLVVRLVGGAMQANVAVANAYVADITAPEDRAKRFGMLGAMFGLGFIIGPIMGGLLGGINLRLPFYAAGCMSLINLLYGYFVLPESLPADRRRPFVWKNINPFASLKALSQLKTVGPLVAVIACSGLAQFVLQSSWVLYTTFKFGWGPQQNGWSLAAVGVMSVLVQGVLLGRLLKRFSPQRLAVIGLISSSIAFALWGAASQGWMMYAIIFVNVFGLTVTSSIQSIISSAADSHSQGKTLGAVSSLNSMMAIMAPMIGAPLLGVVSHLPKGDWRIGAPFYFCALLQLASLILAYSHFQRQRRTRLANTIT</sequence>
<comment type="subcellular location">
    <subcellularLocation>
        <location evidence="2">Membrane</location>
        <topology evidence="2">Multi-pass membrane protein</topology>
    </subcellularLocation>
</comment>
<dbReference type="InterPro" id="IPR001958">
    <property type="entry name" value="Tet-R_TetA/multi-R_MdtG-like"/>
</dbReference>
<dbReference type="Pfam" id="PF07690">
    <property type="entry name" value="MFS_1"/>
    <property type="match status" value="1"/>
</dbReference>
<evidence type="ECO:0000256" key="3">
    <source>
        <dbReference type="ARBA" id="ARBA00007520"/>
    </source>
</evidence>
<comment type="function">
    <text evidence="1">Resistance to tetracycline by an active tetracycline efflux. This is an energy-dependent process that decreases the accumulation of the antibiotic in whole cells. This protein functions as a metal-tetracycline/H(+) antiporter.</text>
</comment>
<accession>A0A843YT69</accession>
<dbReference type="PRINTS" id="PR01035">
    <property type="entry name" value="TCRTETA"/>
</dbReference>
<evidence type="ECO:0000256" key="1">
    <source>
        <dbReference type="ARBA" id="ARBA00003279"/>
    </source>
</evidence>
<proteinExistence type="inferred from homology"/>
<dbReference type="EMBL" id="WINI01000009">
    <property type="protein sequence ID" value="MQR02390.1"/>
    <property type="molecule type" value="Genomic_DNA"/>
</dbReference>
<evidence type="ECO:0000256" key="6">
    <source>
        <dbReference type="ARBA" id="ARBA00022989"/>
    </source>
</evidence>
<dbReference type="InterPro" id="IPR020846">
    <property type="entry name" value="MFS_dom"/>
</dbReference>
<feature type="transmembrane region" description="Helical" evidence="8">
    <location>
        <begin position="208"/>
        <end position="225"/>
    </location>
</feature>
<dbReference type="GO" id="GO:0022857">
    <property type="term" value="F:transmembrane transporter activity"/>
    <property type="evidence" value="ECO:0007669"/>
    <property type="project" value="InterPro"/>
</dbReference>
<keyword evidence="5 8" id="KW-0812">Transmembrane</keyword>
<feature type="transmembrane region" description="Helical" evidence="8">
    <location>
        <begin position="245"/>
        <end position="263"/>
    </location>
</feature>
<dbReference type="InterPro" id="IPR011701">
    <property type="entry name" value="MFS"/>
</dbReference>
<evidence type="ECO:0000313" key="10">
    <source>
        <dbReference type="EMBL" id="MQR02390.1"/>
    </source>
</evidence>
<organism evidence="10 11">
    <name type="scientific">Glaciimonas soli</name>
    <dbReference type="NCBI Taxonomy" id="2590999"/>
    <lineage>
        <taxon>Bacteria</taxon>
        <taxon>Pseudomonadati</taxon>
        <taxon>Pseudomonadota</taxon>
        <taxon>Betaproteobacteria</taxon>
        <taxon>Burkholderiales</taxon>
        <taxon>Oxalobacteraceae</taxon>
        <taxon>Glaciimonas</taxon>
    </lineage>
</organism>
<feature type="domain" description="Major facilitator superfamily (MFS) profile" evidence="9">
    <location>
        <begin position="1"/>
        <end position="394"/>
    </location>
</feature>
<evidence type="ECO:0000256" key="5">
    <source>
        <dbReference type="ARBA" id="ARBA00022692"/>
    </source>
</evidence>
<evidence type="ECO:0000259" key="9">
    <source>
        <dbReference type="PROSITE" id="PS50850"/>
    </source>
</evidence>
<dbReference type="AlphaFoldDB" id="A0A843YT69"/>
<dbReference type="CDD" id="cd17388">
    <property type="entry name" value="MFS_TetA"/>
    <property type="match status" value="1"/>
</dbReference>
<dbReference type="PROSITE" id="PS00216">
    <property type="entry name" value="SUGAR_TRANSPORT_1"/>
    <property type="match status" value="1"/>
</dbReference>
<comment type="caution">
    <text evidence="10">The sequence shown here is derived from an EMBL/GenBank/DDBJ whole genome shotgun (WGS) entry which is preliminary data.</text>
</comment>
<dbReference type="Proteomes" id="UP000451565">
    <property type="component" value="Unassembled WGS sequence"/>
</dbReference>
<protein>
    <submittedName>
        <fullName evidence="10">MFS transporter</fullName>
    </submittedName>
</protein>
<dbReference type="Gene3D" id="1.20.1250.20">
    <property type="entry name" value="MFS general substrate transporter like domains"/>
    <property type="match status" value="1"/>
</dbReference>
<dbReference type="InterPro" id="IPR005829">
    <property type="entry name" value="Sugar_transporter_CS"/>
</dbReference>
<keyword evidence="6 8" id="KW-1133">Transmembrane helix</keyword>
<feature type="transmembrane region" description="Helical" evidence="8">
    <location>
        <begin position="158"/>
        <end position="176"/>
    </location>
</feature>
<feature type="transmembrane region" description="Helical" evidence="8">
    <location>
        <begin position="332"/>
        <end position="356"/>
    </location>
</feature>
<dbReference type="PROSITE" id="PS50850">
    <property type="entry name" value="MFS"/>
    <property type="match status" value="1"/>
</dbReference>
<feature type="transmembrane region" description="Helical" evidence="8">
    <location>
        <begin position="368"/>
        <end position="387"/>
    </location>
</feature>
<dbReference type="SUPFAM" id="SSF103473">
    <property type="entry name" value="MFS general substrate transporter"/>
    <property type="match status" value="1"/>
</dbReference>
<keyword evidence="4" id="KW-0813">Transport</keyword>
<evidence type="ECO:0000256" key="7">
    <source>
        <dbReference type="ARBA" id="ARBA00023136"/>
    </source>
</evidence>
<evidence type="ECO:0000313" key="11">
    <source>
        <dbReference type="Proteomes" id="UP000451565"/>
    </source>
</evidence>
<dbReference type="PANTHER" id="PTHR23504:SF15">
    <property type="entry name" value="MAJOR FACILITATOR SUPERFAMILY (MFS) PROFILE DOMAIN-CONTAINING PROTEIN"/>
    <property type="match status" value="1"/>
</dbReference>
<dbReference type="PANTHER" id="PTHR23504">
    <property type="entry name" value="MAJOR FACILITATOR SUPERFAMILY DOMAIN-CONTAINING PROTEIN 10"/>
    <property type="match status" value="1"/>
</dbReference>
<name>A0A843YT69_9BURK</name>
<feature type="transmembrane region" description="Helical" evidence="8">
    <location>
        <begin position="128"/>
        <end position="152"/>
    </location>
</feature>
<dbReference type="GO" id="GO:0016020">
    <property type="term" value="C:membrane"/>
    <property type="evidence" value="ECO:0007669"/>
    <property type="project" value="UniProtKB-SubCell"/>
</dbReference>
<gene>
    <name evidence="10" type="ORF">GEV47_17070</name>
</gene>
<feature type="transmembrane region" description="Helical" evidence="8">
    <location>
        <begin position="7"/>
        <end position="26"/>
    </location>
</feature>
<keyword evidence="7 8" id="KW-0472">Membrane</keyword>